<name>A0AAV6VBY9_9ARAC</name>
<evidence type="ECO:0000256" key="7">
    <source>
        <dbReference type="ARBA" id="ARBA00023242"/>
    </source>
</evidence>
<dbReference type="Pfam" id="PF12874">
    <property type="entry name" value="zf-met"/>
    <property type="match status" value="1"/>
</dbReference>
<evidence type="ECO:0000256" key="5">
    <source>
        <dbReference type="ARBA" id="ARBA00022833"/>
    </source>
</evidence>
<dbReference type="SMART" id="SM00355">
    <property type="entry name" value="ZnF_C2H2"/>
    <property type="match status" value="5"/>
</dbReference>
<dbReference type="EMBL" id="JAFNEN010000113">
    <property type="protein sequence ID" value="KAG8193881.1"/>
    <property type="molecule type" value="Genomic_DNA"/>
</dbReference>
<proteinExistence type="predicted"/>
<keyword evidence="11" id="KW-1185">Reference proteome</keyword>
<evidence type="ECO:0000313" key="10">
    <source>
        <dbReference type="EMBL" id="KAG8193881.1"/>
    </source>
</evidence>
<comment type="caution">
    <text evidence="10">The sequence shown here is derived from an EMBL/GenBank/DDBJ whole genome shotgun (WGS) entry which is preliminary data.</text>
</comment>
<evidence type="ECO:0000256" key="1">
    <source>
        <dbReference type="ARBA" id="ARBA00004123"/>
    </source>
</evidence>
<keyword evidence="6" id="KW-0238">DNA-binding</keyword>
<dbReference type="SUPFAM" id="SSF57667">
    <property type="entry name" value="beta-beta-alpha zinc fingers"/>
    <property type="match status" value="3"/>
</dbReference>
<dbReference type="PROSITE" id="PS00028">
    <property type="entry name" value="ZINC_FINGER_C2H2_1"/>
    <property type="match status" value="5"/>
</dbReference>
<sequence length="238" mass="27980">MENLDMRVESHGIIYSEGIVETLNTKQTDEQFIAKKNNTSEGQVDKKPPVCPLCNHQFTFNYILQQHLSKKQQVCDVCGKQFCTEQELKLHHLSHSNKTPYTCEVCNKHFLHRTSVTKHMRIHNRQEYACKQCDRSFRQEGLLQDHIQKKHNKNYTCEVCHKQFVRHFQLKCHMTTHTDAKTYVYSLRLHVATHAIVKKFICDICQKGFALQSFLSKHVRQTHLAKYKKDLTVAPINK</sequence>
<feature type="domain" description="C2H2-type" evidence="9">
    <location>
        <begin position="128"/>
        <end position="156"/>
    </location>
</feature>
<dbReference type="Gene3D" id="3.30.160.60">
    <property type="entry name" value="Classic Zinc Finger"/>
    <property type="match status" value="5"/>
</dbReference>
<gene>
    <name evidence="10" type="ORF">JTE90_011441</name>
</gene>
<dbReference type="FunFam" id="3.30.160.60:FF:000065">
    <property type="entry name" value="B-cell CLL/lymphoma 6, member B"/>
    <property type="match status" value="1"/>
</dbReference>
<dbReference type="GO" id="GO:0005634">
    <property type="term" value="C:nucleus"/>
    <property type="evidence" value="ECO:0007669"/>
    <property type="project" value="UniProtKB-SubCell"/>
</dbReference>
<dbReference type="Proteomes" id="UP000827092">
    <property type="component" value="Unassembled WGS sequence"/>
</dbReference>
<dbReference type="InterPro" id="IPR013087">
    <property type="entry name" value="Znf_C2H2_type"/>
</dbReference>
<evidence type="ECO:0000256" key="3">
    <source>
        <dbReference type="ARBA" id="ARBA00022737"/>
    </source>
</evidence>
<dbReference type="PANTHER" id="PTHR24404:SF114">
    <property type="entry name" value="KLUMPFUSS, ISOFORM B-RELATED"/>
    <property type="match status" value="1"/>
</dbReference>
<dbReference type="GO" id="GO:0003700">
    <property type="term" value="F:DNA-binding transcription factor activity"/>
    <property type="evidence" value="ECO:0007669"/>
    <property type="project" value="TreeGrafter"/>
</dbReference>
<organism evidence="10 11">
    <name type="scientific">Oedothorax gibbosus</name>
    <dbReference type="NCBI Taxonomy" id="931172"/>
    <lineage>
        <taxon>Eukaryota</taxon>
        <taxon>Metazoa</taxon>
        <taxon>Ecdysozoa</taxon>
        <taxon>Arthropoda</taxon>
        <taxon>Chelicerata</taxon>
        <taxon>Arachnida</taxon>
        <taxon>Araneae</taxon>
        <taxon>Araneomorphae</taxon>
        <taxon>Entelegynae</taxon>
        <taxon>Araneoidea</taxon>
        <taxon>Linyphiidae</taxon>
        <taxon>Erigoninae</taxon>
        <taxon>Oedothorax</taxon>
    </lineage>
</organism>
<keyword evidence="4 8" id="KW-0863">Zinc-finger</keyword>
<dbReference type="GO" id="GO:0008270">
    <property type="term" value="F:zinc ion binding"/>
    <property type="evidence" value="ECO:0007669"/>
    <property type="project" value="UniProtKB-KW"/>
</dbReference>
<keyword evidence="7" id="KW-0539">Nucleus</keyword>
<keyword evidence="2" id="KW-0479">Metal-binding</keyword>
<evidence type="ECO:0000256" key="2">
    <source>
        <dbReference type="ARBA" id="ARBA00022723"/>
    </source>
</evidence>
<evidence type="ECO:0000259" key="9">
    <source>
        <dbReference type="PROSITE" id="PS50157"/>
    </source>
</evidence>
<evidence type="ECO:0000256" key="4">
    <source>
        <dbReference type="ARBA" id="ARBA00022771"/>
    </source>
</evidence>
<evidence type="ECO:0000256" key="8">
    <source>
        <dbReference type="PROSITE-ProRule" id="PRU00042"/>
    </source>
</evidence>
<protein>
    <recommendedName>
        <fullName evidence="9">C2H2-type domain-containing protein</fullName>
    </recommendedName>
</protein>
<dbReference type="InterPro" id="IPR036236">
    <property type="entry name" value="Znf_C2H2_sf"/>
</dbReference>
<comment type="subcellular location">
    <subcellularLocation>
        <location evidence="1">Nucleus</location>
    </subcellularLocation>
</comment>
<accession>A0AAV6VBY9</accession>
<feature type="domain" description="C2H2-type" evidence="9">
    <location>
        <begin position="73"/>
        <end position="100"/>
    </location>
</feature>
<reference evidence="10 11" key="1">
    <citation type="journal article" date="2022" name="Nat. Ecol. Evol.">
        <title>A masculinizing supergene underlies an exaggerated male reproductive morph in a spider.</title>
        <authorList>
            <person name="Hendrickx F."/>
            <person name="De Corte Z."/>
            <person name="Sonet G."/>
            <person name="Van Belleghem S.M."/>
            <person name="Kostlbacher S."/>
            <person name="Vangestel C."/>
        </authorList>
    </citation>
    <scope>NUCLEOTIDE SEQUENCE [LARGE SCALE GENOMIC DNA]</scope>
    <source>
        <strain evidence="10">W744_W776</strain>
    </source>
</reference>
<dbReference type="InterPro" id="IPR050589">
    <property type="entry name" value="Ikaros_C2H2-ZF"/>
</dbReference>
<feature type="domain" description="C2H2-type" evidence="9">
    <location>
        <begin position="101"/>
        <end position="128"/>
    </location>
</feature>
<feature type="domain" description="C2H2-type" evidence="9">
    <location>
        <begin position="155"/>
        <end position="182"/>
    </location>
</feature>
<keyword evidence="5" id="KW-0862">Zinc</keyword>
<dbReference type="PROSITE" id="PS50157">
    <property type="entry name" value="ZINC_FINGER_C2H2_2"/>
    <property type="match status" value="5"/>
</dbReference>
<keyword evidence="3" id="KW-0677">Repeat</keyword>
<dbReference type="PANTHER" id="PTHR24404">
    <property type="entry name" value="ZINC FINGER PROTEIN"/>
    <property type="match status" value="1"/>
</dbReference>
<feature type="domain" description="C2H2-type" evidence="9">
    <location>
        <begin position="200"/>
        <end position="228"/>
    </location>
</feature>
<evidence type="ECO:0000313" key="11">
    <source>
        <dbReference type="Proteomes" id="UP000827092"/>
    </source>
</evidence>
<dbReference type="GO" id="GO:0006357">
    <property type="term" value="P:regulation of transcription by RNA polymerase II"/>
    <property type="evidence" value="ECO:0007669"/>
    <property type="project" value="TreeGrafter"/>
</dbReference>
<dbReference type="AlphaFoldDB" id="A0AAV6VBY9"/>
<dbReference type="Pfam" id="PF00096">
    <property type="entry name" value="zf-C2H2"/>
    <property type="match status" value="3"/>
</dbReference>
<dbReference type="GO" id="GO:0000978">
    <property type="term" value="F:RNA polymerase II cis-regulatory region sequence-specific DNA binding"/>
    <property type="evidence" value="ECO:0007669"/>
    <property type="project" value="TreeGrafter"/>
</dbReference>
<evidence type="ECO:0000256" key="6">
    <source>
        <dbReference type="ARBA" id="ARBA00023125"/>
    </source>
</evidence>